<evidence type="ECO:0000313" key="2">
    <source>
        <dbReference type="EMBL" id="GBP34306.1"/>
    </source>
</evidence>
<organism evidence="2 3">
    <name type="scientific">Eumeta variegata</name>
    <name type="common">Bagworm moth</name>
    <name type="synonym">Eumeta japonica</name>
    <dbReference type="NCBI Taxonomy" id="151549"/>
    <lineage>
        <taxon>Eukaryota</taxon>
        <taxon>Metazoa</taxon>
        <taxon>Ecdysozoa</taxon>
        <taxon>Arthropoda</taxon>
        <taxon>Hexapoda</taxon>
        <taxon>Insecta</taxon>
        <taxon>Pterygota</taxon>
        <taxon>Neoptera</taxon>
        <taxon>Endopterygota</taxon>
        <taxon>Lepidoptera</taxon>
        <taxon>Glossata</taxon>
        <taxon>Ditrysia</taxon>
        <taxon>Tineoidea</taxon>
        <taxon>Psychidae</taxon>
        <taxon>Oiketicinae</taxon>
        <taxon>Eumeta</taxon>
    </lineage>
</organism>
<dbReference type="AlphaFoldDB" id="A0A4C1V783"/>
<reference evidence="2 3" key="1">
    <citation type="journal article" date="2019" name="Commun. Biol.">
        <title>The bagworm genome reveals a unique fibroin gene that provides high tensile strength.</title>
        <authorList>
            <person name="Kono N."/>
            <person name="Nakamura H."/>
            <person name="Ohtoshi R."/>
            <person name="Tomita M."/>
            <person name="Numata K."/>
            <person name="Arakawa K."/>
        </authorList>
    </citation>
    <scope>NUCLEOTIDE SEQUENCE [LARGE SCALE GENOMIC DNA]</scope>
</reference>
<comment type="caution">
    <text evidence="2">The sequence shown here is derived from an EMBL/GenBank/DDBJ whole genome shotgun (WGS) entry which is preliminary data.</text>
</comment>
<dbReference type="EMBL" id="BGZK01000286">
    <property type="protein sequence ID" value="GBP34306.1"/>
    <property type="molecule type" value="Genomic_DNA"/>
</dbReference>
<name>A0A4C1V783_EUMVA</name>
<protein>
    <submittedName>
        <fullName evidence="2">Uncharacterized protein</fullName>
    </submittedName>
</protein>
<accession>A0A4C1V783</accession>
<evidence type="ECO:0000256" key="1">
    <source>
        <dbReference type="SAM" id="MobiDB-lite"/>
    </source>
</evidence>
<feature type="region of interest" description="Disordered" evidence="1">
    <location>
        <begin position="200"/>
        <end position="219"/>
    </location>
</feature>
<sequence length="219" mass="23941">MLNPNLVSDSTSVSGLDTTLPISALVPVRDGGLTVASCPGVFSSGIQPRRFLWLWSPLRESNQTSSSRRFCFTVWGGVLVISLGERSAARRPLVRWCDVPEEFMWADQRRPSGGDALDEFLTVSIQRSRAITSLKTYRPLPRSSVGRCSGLGSSSSDMEQGAPCWCRICMHWRSWVFHTLVLKGAGTGRRTYFLPQARASSRRGYDPDGSSGGPLTGGP</sequence>
<feature type="compositionally biased region" description="Gly residues" evidence="1">
    <location>
        <begin position="210"/>
        <end position="219"/>
    </location>
</feature>
<dbReference type="Proteomes" id="UP000299102">
    <property type="component" value="Unassembled WGS sequence"/>
</dbReference>
<proteinExistence type="predicted"/>
<keyword evidence="3" id="KW-1185">Reference proteome</keyword>
<evidence type="ECO:0000313" key="3">
    <source>
        <dbReference type="Proteomes" id="UP000299102"/>
    </source>
</evidence>
<gene>
    <name evidence="2" type="ORF">EVAR_13445_1</name>
</gene>